<dbReference type="Proteomes" id="UP000799754">
    <property type="component" value="Unassembled WGS sequence"/>
</dbReference>
<evidence type="ECO:0000313" key="2">
    <source>
        <dbReference type="Proteomes" id="UP000799754"/>
    </source>
</evidence>
<name>A0ACB6SEF2_9PLEO</name>
<protein>
    <submittedName>
        <fullName evidence="1">Uncharacterized protein</fullName>
    </submittedName>
</protein>
<reference evidence="1" key="1">
    <citation type="journal article" date="2020" name="Stud. Mycol.">
        <title>101 Dothideomycetes genomes: a test case for predicting lifestyles and emergence of pathogens.</title>
        <authorList>
            <person name="Haridas S."/>
            <person name="Albert R."/>
            <person name="Binder M."/>
            <person name="Bloem J."/>
            <person name="Labutti K."/>
            <person name="Salamov A."/>
            <person name="Andreopoulos B."/>
            <person name="Baker S."/>
            <person name="Barry K."/>
            <person name="Bills G."/>
            <person name="Bluhm B."/>
            <person name="Cannon C."/>
            <person name="Castanera R."/>
            <person name="Culley D."/>
            <person name="Daum C."/>
            <person name="Ezra D."/>
            <person name="Gonzalez J."/>
            <person name="Henrissat B."/>
            <person name="Kuo A."/>
            <person name="Liang C."/>
            <person name="Lipzen A."/>
            <person name="Lutzoni F."/>
            <person name="Magnuson J."/>
            <person name="Mondo S."/>
            <person name="Nolan M."/>
            <person name="Ohm R."/>
            <person name="Pangilinan J."/>
            <person name="Park H.-J."/>
            <person name="Ramirez L."/>
            <person name="Alfaro M."/>
            <person name="Sun H."/>
            <person name="Tritt A."/>
            <person name="Yoshinaga Y."/>
            <person name="Zwiers L.-H."/>
            <person name="Turgeon B."/>
            <person name="Goodwin S."/>
            <person name="Spatafora J."/>
            <person name="Crous P."/>
            <person name="Grigoriev I."/>
        </authorList>
    </citation>
    <scope>NUCLEOTIDE SEQUENCE</scope>
    <source>
        <strain evidence="1">CBS 525.71</strain>
    </source>
</reference>
<accession>A0ACB6SEF2</accession>
<keyword evidence="2" id="KW-1185">Reference proteome</keyword>
<dbReference type="EMBL" id="MU006702">
    <property type="protein sequence ID" value="KAF2632531.1"/>
    <property type="molecule type" value="Genomic_DNA"/>
</dbReference>
<organism evidence="1 2">
    <name type="scientific">Macroventuria anomochaeta</name>
    <dbReference type="NCBI Taxonomy" id="301207"/>
    <lineage>
        <taxon>Eukaryota</taxon>
        <taxon>Fungi</taxon>
        <taxon>Dikarya</taxon>
        <taxon>Ascomycota</taxon>
        <taxon>Pezizomycotina</taxon>
        <taxon>Dothideomycetes</taxon>
        <taxon>Pleosporomycetidae</taxon>
        <taxon>Pleosporales</taxon>
        <taxon>Pleosporineae</taxon>
        <taxon>Didymellaceae</taxon>
        <taxon>Macroventuria</taxon>
    </lineage>
</organism>
<sequence>MTSQIRAAELTKLNIHAIFGEKDAAKRLQVISSTWAVSGEILFVDATGVYKAHDAISAMVEKIQSLGGPDDEFVDLSEVECLKHDVEEDIWVTRVKWGVGPKGAAPGLTGWDVLTIVGGRIKACYTFLDAQ</sequence>
<gene>
    <name evidence="1" type="ORF">BU25DRAFT_487009</name>
</gene>
<proteinExistence type="predicted"/>
<evidence type="ECO:0000313" key="1">
    <source>
        <dbReference type="EMBL" id="KAF2632531.1"/>
    </source>
</evidence>
<comment type="caution">
    <text evidence="1">The sequence shown here is derived from an EMBL/GenBank/DDBJ whole genome shotgun (WGS) entry which is preliminary data.</text>
</comment>